<evidence type="ECO:0000313" key="2">
    <source>
        <dbReference type="EMBL" id="KAH8023787.1"/>
    </source>
</evidence>
<keyword evidence="1" id="KW-0472">Membrane</keyword>
<feature type="transmembrane region" description="Helical" evidence="1">
    <location>
        <begin position="33"/>
        <end position="53"/>
    </location>
</feature>
<dbReference type="EMBL" id="JABSTU010000008">
    <property type="protein sequence ID" value="KAH8023787.1"/>
    <property type="molecule type" value="Genomic_DNA"/>
</dbReference>
<gene>
    <name evidence="2" type="ORF">HPB51_016841</name>
</gene>
<protein>
    <submittedName>
        <fullName evidence="2">Uncharacterized protein</fullName>
    </submittedName>
</protein>
<dbReference type="Proteomes" id="UP000821866">
    <property type="component" value="Chromosome 6"/>
</dbReference>
<keyword evidence="1" id="KW-0812">Transmembrane</keyword>
<proteinExistence type="predicted"/>
<keyword evidence="3" id="KW-1185">Reference proteome</keyword>
<dbReference type="AlphaFoldDB" id="A0A9J6DP37"/>
<evidence type="ECO:0000313" key="3">
    <source>
        <dbReference type="Proteomes" id="UP000821866"/>
    </source>
</evidence>
<sequence length="72" mass="7945">MGDRGSLDSSKKIFWIYARGVAILENAELTTTVSVIVALMVFTALFCLVLRLFSKVSICGARKIPRRAPVEN</sequence>
<evidence type="ECO:0000256" key="1">
    <source>
        <dbReference type="SAM" id="Phobius"/>
    </source>
</evidence>
<keyword evidence="1" id="KW-1133">Transmembrane helix</keyword>
<comment type="caution">
    <text evidence="2">The sequence shown here is derived from an EMBL/GenBank/DDBJ whole genome shotgun (WGS) entry which is preliminary data.</text>
</comment>
<organism evidence="2 3">
    <name type="scientific">Rhipicephalus microplus</name>
    <name type="common">Cattle tick</name>
    <name type="synonym">Boophilus microplus</name>
    <dbReference type="NCBI Taxonomy" id="6941"/>
    <lineage>
        <taxon>Eukaryota</taxon>
        <taxon>Metazoa</taxon>
        <taxon>Ecdysozoa</taxon>
        <taxon>Arthropoda</taxon>
        <taxon>Chelicerata</taxon>
        <taxon>Arachnida</taxon>
        <taxon>Acari</taxon>
        <taxon>Parasitiformes</taxon>
        <taxon>Ixodida</taxon>
        <taxon>Ixodoidea</taxon>
        <taxon>Ixodidae</taxon>
        <taxon>Rhipicephalinae</taxon>
        <taxon>Rhipicephalus</taxon>
        <taxon>Boophilus</taxon>
    </lineage>
</organism>
<accession>A0A9J6DP37</accession>
<reference evidence="2" key="1">
    <citation type="journal article" date="2020" name="Cell">
        <title>Large-Scale Comparative Analyses of Tick Genomes Elucidate Their Genetic Diversity and Vector Capacities.</title>
        <authorList>
            <consortium name="Tick Genome and Microbiome Consortium (TIGMIC)"/>
            <person name="Jia N."/>
            <person name="Wang J."/>
            <person name="Shi W."/>
            <person name="Du L."/>
            <person name="Sun Y."/>
            <person name="Zhan W."/>
            <person name="Jiang J.F."/>
            <person name="Wang Q."/>
            <person name="Zhang B."/>
            <person name="Ji P."/>
            <person name="Bell-Sakyi L."/>
            <person name="Cui X.M."/>
            <person name="Yuan T.T."/>
            <person name="Jiang B.G."/>
            <person name="Yang W.F."/>
            <person name="Lam T.T."/>
            <person name="Chang Q.C."/>
            <person name="Ding S.J."/>
            <person name="Wang X.J."/>
            <person name="Zhu J.G."/>
            <person name="Ruan X.D."/>
            <person name="Zhao L."/>
            <person name="Wei J.T."/>
            <person name="Ye R.Z."/>
            <person name="Que T.C."/>
            <person name="Du C.H."/>
            <person name="Zhou Y.H."/>
            <person name="Cheng J.X."/>
            <person name="Dai P.F."/>
            <person name="Guo W.B."/>
            <person name="Han X.H."/>
            <person name="Huang E.J."/>
            <person name="Li L.F."/>
            <person name="Wei W."/>
            <person name="Gao Y.C."/>
            <person name="Liu J.Z."/>
            <person name="Shao H.Z."/>
            <person name="Wang X."/>
            <person name="Wang C.C."/>
            <person name="Yang T.C."/>
            <person name="Huo Q.B."/>
            <person name="Li W."/>
            <person name="Chen H.Y."/>
            <person name="Chen S.E."/>
            <person name="Zhou L.G."/>
            <person name="Ni X.B."/>
            <person name="Tian J.H."/>
            <person name="Sheng Y."/>
            <person name="Liu T."/>
            <person name="Pan Y.S."/>
            <person name="Xia L.Y."/>
            <person name="Li J."/>
            <person name="Zhao F."/>
            <person name="Cao W.C."/>
        </authorList>
    </citation>
    <scope>NUCLEOTIDE SEQUENCE</scope>
    <source>
        <strain evidence="2">Rmic-2018</strain>
    </source>
</reference>
<reference evidence="2" key="2">
    <citation type="submission" date="2021-09" db="EMBL/GenBank/DDBJ databases">
        <authorList>
            <person name="Jia N."/>
            <person name="Wang J."/>
            <person name="Shi W."/>
            <person name="Du L."/>
            <person name="Sun Y."/>
            <person name="Zhan W."/>
            <person name="Jiang J."/>
            <person name="Wang Q."/>
            <person name="Zhang B."/>
            <person name="Ji P."/>
            <person name="Sakyi L.B."/>
            <person name="Cui X."/>
            <person name="Yuan T."/>
            <person name="Jiang B."/>
            <person name="Yang W."/>
            <person name="Lam T.T.-Y."/>
            <person name="Chang Q."/>
            <person name="Ding S."/>
            <person name="Wang X."/>
            <person name="Zhu J."/>
            <person name="Ruan X."/>
            <person name="Zhao L."/>
            <person name="Wei J."/>
            <person name="Que T."/>
            <person name="Du C."/>
            <person name="Cheng J."/>
            <person name="Dai P."/>
            <person name="Han X."/>
            <person name="Huang E."/>
            <person name="Gao Y."/>
            <person name="Liu J."/>
            <person name="Shao H."/>
            <person name="Ye R."/>
            <person name="Li L."/>
            <person name="Wei W."/>
            <person name="Wang X."/>
            <person name="Wang C."/>
            <person name="Huo Q."/>
            <person name="Li W."/>
            <person name="Guo W."/>
            <person name="Chen H."/>
            <person name="Chen S."/>
            <person name="Zhou L."/>
            <person name="Zhou L."/>
            <person name="Ni X."/>
            <person name="Tian J."/>
            <person name="Zhou Y."/>
            <person name="Sheng Y."/>
            <person name="Liu T."/>
            <person name="Pan Y."/>
            <person name="Xia L."/>
            <person name="Li J."/>
            <person name="Zhao F."/>
            <person name="Cao W."/>
        </authorList>
    </citation>
    <scope>NUCLEOTIDE SEQUENCE</scope>
    <source>
        <strain evidence="2">Rmic-2018</strain>
        <tissue evidence="2">Larvae</tissue>
    </source>
</reference>
<name>A0A9J6DP37_RHIMP</name>